<dbReference type="Proteomes" id="UP000017396">
    <property type="component" value="Chromosome"/>
</dbReference>
<dbReference type="InterPro" id="IPR013802">
    <property type="entry name" value="Formiminotransferase_C"/>
</dbReference>
<dbReference type="SMART" id="SM01221">
    <property type="entry name" value="FTCD"/>
    <property type="match status" value="1"/>
</dbReference>
<evidence type="ECO:0000256" key="3">
    <source>
        <dbReference type="ARBA" id="ARBA00012252"/>
    </source>
</evidence>
<dbReference type="InterPro" id="IPR037064">
    <property type="entry name" value="Formiminotransferase_N_sf"/>
</dbReference>
<dbReference type="STRING" id="1183438.GKIL_4221"/>
<dbReference type="GO" id="GO:0030409">
    <property type="term" value="F:glutamate formimidoyltransferase activity"/>
    <property type="evidence" value="ECO:0007669"/>
    <property type="project" value="UniProtKB-EC"/>
</dbReference>
<dbReference type="HOGENOM" id="CLU_040037_0_0_3"/>
<dbReference type="Pfam" id="PF02971">
    <property type="entry name" value="FTCD"/>
    <property type="match status" value="1"/>
</dbReference>
<protein>
    <recommendedName>
        <fullName evidence="3">glutamate formimidoyltransferase</fullName>
        <ecNumber evidence="3">2.1.2.5</ecNumber>
    </recommendedName>
</protein>
<dbReference type="UniPathway" id="UPA00379">
    <property type="reaction ID" value="UER00555"/>
</dbReference>
<evidence type="ECO:0000256" key="1">
    <source>
        <dbReference type="ARBA" id="ARBA00004496"/>
    </source>
</evidence>
<dbReference type="EC" id="2.1.2.5" evidence="3"/>
<dbReference type="KEGG" id="glj:GKIL_4221"/>
<proteinExistence type="predicted"/>
<evidence type="ECO:0000313" key="10">
    <source>
        <dbReference type="EMBL" id="AGY60467.1"/>
    </source>
</evidence>
<keyword evidence="11" id="KW-1185">Reference proteome</keyword>
<evidence type="ECO:0000256" key="4">
    <source>
        <dbReference type="ARBA" id="ARBA00022490"/>
    </source>
</evidence>
<keyword evidence="7" id="KW-0290">Folate-binding</keyword>
<dbReference type="SMART" id="SM01222">
    <property type="entry name" value="FTCD_N"/>
    <property type="match status" value="1"/>
</dbReference>
<dbReference type="EMBL" id="CP003587">
    <property type="protein sequence ID" value="AGY60467.1"/>
    <property type="molecule type" value="Genomic_DNA"/>
</dbReference>
<dbReference type="InterPro" id="IPR051623">
    <property type="entry name" value="FTCD"/>
</dbReference>
<dbReference type="Pfam" id="PF07837">
    <property type="entry name" value="FTCD_N"/>
    <property type="match status" value="1"/>
</dbReference>
<evidence type="ECO:0000256" key="7">
    <source>
        <dbReference type="ARBA" id="ARBA00022954"/>
    </source>
</evidence>
<dbReference type="PATRIC" id="fig|1183438.3.peg.4150"/>
<dbReference type="PANTHER" id="PTHR12234">
    <property type="entry name" value="FORMIMINOTRANSFERASE-CYCLODEAMINASE"/>
    <property type="match status" value="1"/>
</dbReference>
<dbReference type="NCBIfam" id="TIGR02024">
    <property type="entry name" value="FtcD"/>
    <property type="match status" value="1"/>
</dbReference>
<evidence type="ECO:0000313" key="11">
    <source>
        <dbReference type="Proteomes" id="UP000017396"/>
    </source>
</evidence>
<evidence type="ECO:0000256" key="2">
    <source>
        <dbReference type="ARBA" id="ARBA00005082"/>
    </source>
</evidence>
<name>U5QNA2_GLOK1</name>
<evidence type="ECO:0000256" key="5">
    <source>
        <dbReference type="ARBA" id="ARBA00022679"/>
    </source>
</evidence>
<evidence type="ECO:0000259" key="8">
    <source>
        <dbReference type="SMART" id="SM01221"/>
    </source>
</evidence>
<keyword evidence="5 10" id="KW-0808">Transferase</keyword>
<evidence type="ECO:0000259" key="9">
    <source>
        <dbReference type="SMART" id="SM01222"/>
    </source>
</evidence>
<dbReference type="GO" id="GO:0019557">
    <property type="term" value="P:L-histidine catabolic process to glutamate and formate"/>
    <property type="evidence" value="ECO:0007669"/>
    <property type="project" value="UniProtKB-UniPathway"/>
</dbReference>
<keyword evidence="6" id="KW-0369">Histidine metabolism</keyword>
<keyword evidence="4" id="KW-0963">Cytoplasm</keyword>
<dbReference type="GO" id="GO:0005542">
    <property type="term" value="F:folic acid binding"/>
    <property type="evidence" value="ECO:0007669"/>
    <property type="project" value="UniProtKB-KW"/>
</dbReference>
<dbReference type="InterPro" id="IPR012886">
    <property type="entry name" value="Formiminotransferase_N"/>
</dbReference>
<dbReference type="Gene3D" id="3.30.990.10">
    <property type="entry name" value="Formiminotransferase, N-terminal subdomain"/>
    <property type="match status" value="1"/>
</dbReference>
<evidence type="ECO:0000256" key="6">
    <source>
        <dbReference type="ARBA" id="ARBA00022808"/>
    </source>
</evidence>
<dbReference type="SUPFAM" id="SSF55116">
    <property type="entry name" value="Formiminotransferase domain of formiminotransferase-cyclodeaminase"/>
    <property type="match status" value="2"/>
</dbReference>
<reference evidence="10 11" key="1">
    <citation type="journal article" date="2013" name="PLoS ONE">
        <title>Cultivation and Complete Genome Sequencing of Gloeobacter kilaueensis sp. nov., from a Lava Cave in Kilauea Caldera, Hawai'i.</title>
        <authorList>
            <person name="Saw J.H."/>
            <person name="Schatz M."/>
            <person name="Brown M.V."/>
            <person name="Kunkel D.D."/>
            <person name="Foster J.S."/>
            <person name="Shick H."/>
            <person name="Christensen S."/>
            <person name="Hou S."/>
            <person name="Wan X."/>
            <person name="Donachie S.P."/>
        </authorList>
    </citation>
    <scope>NUCLEOTIDE SEQUENCE [LARGE SCALE GENOMIC DNA]</scope>
    <source>
        <strain evidence="11">JS</strain>
    </source>
</reference>
<dbReference type="GO" id="GO:0019556">
    <property type="term" value="P:L-histidine catabolic process to glutamate and formamide"/>
    <property type="evidence" value="ECO:0007669"/>
    <property type="project" value="UniProtKB-UniPathway"/>
</dbReference>
<feature type="domain" description="Formiminotransferase N-terminal subdomain" evidence="9">
    <location>
        <begin position="3"/>
        <end position="180"/>
    </location>
</feature>
<organism evidence="10 11">
    <name type="scientific">Gloeobacter kilaueensis (strain ATCC BAA-2537 / CCAP 1431/1 / ULC 316 / JS1)</name>
    <dbReference type="NCBI Taxonomy" id="1183438"/>
    <lineage>
        <taxon>Bacteria</taxon>
        <taxon>Bacillati</taxon>
        <taxon>Cyanobacteriota</taxon>
        <taxon>Cyanophyceae</taxon>
        <taxon>Gloeobacterales</taxon>
        <taxon>Gloeobacteraceae</taxon>
        <taxon>Gloeobacter</taxon>
    </lineage>
</organism>
<dbReference type="PANTHER" id="PTHR12234:SF8">
    <property type="entry name" value="FORMIMINOTRANSFERASE-CYCLODEAMINASE"/>
    <property type="match status" value="1"/>
</dbReference>
<gene>
    <name evidence="10" type="ORF">GKIL_4221</name>
</gene>
<dbReference type="OrthoDB" id="9773217at2"/>
<dbReference type="AlphaFoldDB" id="U5QNA2"/>
<comment type="subcellular location">
    <subcellularLocation>
        <location evidence="1">Cytoplasm</location>
    </subcellularLocation>
</comment>
<comment type="pathway">
    <text evidence="2">Amino-acid degradation; L-histidine degradation into L-glutamate; L-glutamate from N-formimidoyl-L-glutamate (transferase route): step 1/1.</text>
</comment>
<accession>U5QNA2</accession>
<dbReference type="InterPro" id="IPR037070">
    <property type="entry name" value="Formiminotransferase_C_sf"/>
</dbReference>
<dbReference type="InterPro" id="IPR022384">
    <property type="entry name" value="FormiminoTrfase_cat_dom_sf"/>
</dbReference>
<dbReference type="Gene3D" id="3.30.70.670">
    <property type="entry name" value="Formiminotransferase, C-terminal subdomain"/>
    <property type="match status" value="1"/>
</dbReference>
<dbReference type="eggNOG" id="COG3643">
    <property type="taxonomic scope" value="Bacteria"/>
</dbReference>
<feature type="domain" description="Formiminotransferase C-terminal subdomain" evidence="8">
    <location>
        <begin position="181"/>
        <end position="295"/>
    </location>
</feature>
<sequence>MSQLIECVPNISEGRRAEVIEQFSRELSQVPGVVLLDSSSDLDHNRSVFTLVGSAEGLQQAVVRLYSLALEHIDLRRHQGSHPRMGAVDVVPFIPIRQATMADCVALARSTAEEIARQFDVPVFLYAEAASAPNRRVLSEIRKGEFENLEAKLAQPEWQPDFGPAHPHPTAGASAIGARFFLIAYNLQLSTGDLKIANAIARAVRASSGGLANIQAMGVFLAERNQAQVSMNLLNYEKTPIHRIQELVKIEARRYGVQVTGAEIVGLVPQAALIEAAAYYLQIENWQPSLVLEQAMLDKE</sequence>
<dbReference type="RefSeq" id="WP_023175819.1">
    <property type="nucleotide sequence ID" value="NC_022600.1"/>
</dbReference>
<dbReference type="InterPro" id="IPR004227">
    <property type="entry name" value="Formiminotransferase_cat"/>
</dbReference>
<dbReference type="GO" id="GO:0005737">
    <property type="term" value="C:cytoplasm"/>
    <property type="evidence" value="ECO:0007669"/>
    <property type="project" value="UniProtKB-SubCell"/>
</dbReference>